<proteinExistence type="predicted"/>
<sequence length="338" mass="38871">MGTQIIKKLIMESLFSTGKEGQRSSSNSDSIMSAYEAEMAIREQQNIVYCVANNPHLPDSEKQHMYESIVNKSSRLSGHKYVAYLMEQQYPGDVGGRNVFVPCPQDIHKGPFMFEEDRYTVIYGYEADKNISGNCNNELIKTVNGTEVTQGMLNRSKGERWCNGLIAFNKNSIVVRDDDNNFGQPGFNNYVTYCDRLSVEIMNRYVVSELIRKANRFEFTSKTSSSEVRSIITKTFERVYREKMAMIEGCEVAHLNETVLFRDEPVREEISKPLDAKEIKIYELEKKVAYLSEKFNAMAEKFAELEEMYLDMSIKVNKERPDQTISIKDIAQDDLNTE</sequence>
<reference evidence="1 2" key="1">
    <citation type="submission" date="2018-10" db="EMBL/GenBank/DDBJ databases">
        <authorList>
            <consortium name="IHU Genomes"/>
        </authorList>
    </citation>
    <scope>NUCLEOTIDE SEQUENCE [LARGE SCALE GENOMIC DNA]</scope>
    <source>
        <strain evidence="1 2">A1</strain>
    </source>
</reference>
<dbReference type="EMBL" id="UPSH01000001">
    <property type="protein sequence ID" value="VBB18499.1"/>
    <property type="molecule type" value="Genomic_DNA"/>
</dbReference>
<evidence type="ECO:0000313" key="2">
    <source>
        <dbReference type="Proteomes" id="UP000594342"/>
    </source>
</evidence>
<evidence type="ECO:0000313" key="1">
    <source>
        <dbReference type="EMBL" id="VBB18499.1"/>
    </source>
</evidence>
<protein>
    <submittedName>
        <fullName evidence="1">Uncharacterized protein</fullName>
    </submittedName>
</protein>
<name>A0A5K0U8M4_9VIRU</name>
<dbReference type="Proteomes" id="UP000594342">
    <property type="component" value="Unassembled WGS sequence"/>
</dbReference>
<keyword evidence="2" id="KW-1185">Reference proteome</keyword>
<organism evidence="1 2">
    <name type="scientific">Yasminevirus sp. GU-2018</name>
    <dbReference type="NCBI Taxonomy" id="2420051"/>
    <lineage>
        <taxon>Viruses</taxon>
        <taxon>Varidnaviria</taxon>
        <taxon>Bamfordvirae</taxon>
        <taxon>Nucleocytoviricota</taxon>
        <taxon>Megaviricetes</taxon>
        <taxon>Imitervirales</taxon>
        <taxon>Mimiviridae</taxon>
        <taxon>Klosneuvirinae</taxon>
        <taxon>Yasminevirus</taxon>
        <taxon>Yasminevirus saudimassiliense</taxon>
    </lineage>
</organism>
<accession>A0A5K0U8M4</accession>
<comment type="caution">
    <text evidence="1">The sequence shown here is derived from an EMBL/GenBank/DDBJ whole genome shotgun (WGS) entry which is preliminary data.</text>
</comment>
<gene>
    <name evidence="1" type="ORF">YASMINEVIRUS_962</name>
</gene>